<feature type="compositionally biased region" description="Basic residues" evidence="1">
    <location>
        <begin position="37"/>
        <end position="47"/>
    </location>
</feature>
<evidence type="ECO:0000313" key="2">
    <source>
        <dbReference type="EMBL" id="RVE74934.1"/>
    </source>
</evidence>
<proteinExistence type="predicted"/>
<sequence length="68" mass="7495">MACEAACFHSDMLKDGEDVKRRLLSGGKTAESNPRQKPARRTARRGLRRSDGTLQLRFGSGSEEAMLS</sequence>
<accession>A0A3S2UNN7</accession>
<reference evidence="2 3" key="1">
    <citation type="submission" date="2018-11" db="EMBL/GenBank/DDBJ databases">
        <authorList>
            <person name="Lopez-Roques C."/>
            <person name="Donnadieu C."/>
            <person name="Bouchez O."/>
            <person name="Klopp C."/>
            <person name="Cabau C."/>
            <person name="Zahm M."/>
        </authorList>
    </citation>
    <scope>NUCLEOTIDE SEQUENCE [LARGE SCALE GENOMIC DNA]</scope>
    <source>
        <strain evidence="2">RS831</strain>
        <tissue evidence="2">Whole body</tissue>
    </source>
</reference>
<dbReference type="EMBL" id="CM012439">
    <property type="protein sequence ID" value="RVE74934.1"/>
    <property type="molecule type" value="Genomic_DNA"/>
</dbReference>
<name>A0A3S2UNN7_ORYJA</name>
<reference evidence="2 3" key="2">
    <citation type="submission" date="2019-01" db="EMBL/GenBank/DDBJ databases">
        <title>A chromosome length genome reference of the Java medaka (oryzias javanicus).</title>
        <authorList>
            <person name="Herpin A."/>
            <person name="Takehana Y."/>
            <person name="Naruse K."/>
            <person name="Ansai S."/>
            <person name="Kawaguchi M."/>
        </authorList>
    </citation>
    <scope>NUCLEOTIDE SEQUENCE [LARGE SCALE GENOMIC DNA]</scope>
    <source>
        <strain evidence="2">RS831</strain>
        <tissue evidence="2">Whole body</tissue>
    </source>
</reference>
<dbReference type="AlphaFoldDB" id="A0A3S2UNN7"/>
<feature type="region of interest" description="Disordered" evidence="1">
    <location>
        <begin position="24"/>
        <end position="68"/>
    </location>
</feature>
<organism evidence="2 3">
    <name type="scientific">Oryzias javanicus</name>
    <name type="common">Javanese ricefish</name>
    <name type="synonym">Aplocheilus javanicus</name>
    <dbReference type="NCBI Taxonomy" id="123683"/>
    <lineage>
        <taxon>Eukaryota</taxon>
        <taxon>Metazoa</taxon>
        <taxon>Chordata</taxon>
        <taxon>Craniata</taxon>
        <taxon>Vertebrata</taxon>
        <taxon>Euteleostomi</taxon>
        <taxon>Actinopterygii</taxon>
        <taxon>Neopterygii</taxon>
        <taxon>Teleostei</taxon>
        <taxon>Neoteleostei</taxon>
        <taxon>Acanthomorphata</taxon>
        <taxon>Ovalentaria</taxon>
        <taxon>Atherinomorphae</taxon>
        <taxon>Beloniformes</taxon>
        <taxon>Adrianichthyidae</taxon>
        <taxon>Oryziinae</taxon>
        <taxon>Oryzias</taxon>
    </lineage>
</organism>
<dbReference type="Proteomes" id="UP000283210">
    <property type="component" value="Chromosome 3"/>
</dbReference>
<keyword evidence="3" id="KW-1185">Reference proteome</keyword>
<gene>
    <name evidence="2" type="ORF">OJAV_G00027280</name>
</gene>
<evidence type="ECO:0000313" key="3">
    <source>
        <dbReference type="Proteomes" id="UP000283210"/>
    </source>
</evidence>
<protein>
    <submittedName>
        <fullName evidence="2">Uncharacterized protein</fullName>
    </submittedName>
</protein>
<evidence type="ECO:0000256" key="1">
    <source>
        <dbReference type="SAM" id="MobiDB-lite"/>
    </source>
</evidence>